<gene>
    <name evidence="3" type="primary">dctP_2</name>
    <name evidence="3" type="ORF">MOST_33420</name>
</gene>
<keyword evidence="1 2" id="KW-0732">Signal</keyword>
<organism evidence="3 4">
    <name type="scientific">Neomoorella stamsii</name>
    <dbReference type="NCBI Taxonomy" id="1266720"/>
    <lineage>
        <taxon>Bacteria</taxon>
        <taxon>Bacillati</taxon>
        <taxon>Bacillota</taxon>
        <taxon>Clostridia</taxon>
        <taxon>Neomoorellales</taxon>
        <taxon>Neomoorellaceae</taxon>
        <taxon>Neomoorella</taxon>
    </lineage>
</organism>
<evidence type="ECO:0000256" key="1">
    <source>
        <dbReference type="ARBA" id="ARBA00022729"/>
    </source>
</evidence>
<proteinExistence type="predicted"/>
<feature type="signal peptide" evidence="2">
    <location>
        <begin position="1"/>
        <end position="21"/>
    </location>
</feature>
<name>A0A9X7P4K1_9FIRM</name>
<evidence type="ECO:0000313" key="4">
    <source>
        <dbReference type="Proteomes" id="UP000239430"/>
    </source>
</evidence>
<dbReference type="AlphaFoldDB" id="A0A9X7P4K1"/>
<dbReference type="PROSITE" id="PS51257">
    <property type="entry name" value="PROKAR_LIPOPROTEIN"/>
    <property type="match status" value="1"/>
</dbReference>
<keyword evidence="4" id="KW-1185">Reference proteome</keyword>
<dbReference type="RefSeq" id="WP_054935422.1">
    <property type="nucleotide sequence ID" value="NZ_PVXL01000081.1"/>
</dbReference>
<dbReference type="PANTHER" id="PTHR33376:SF15">
    <property type="entry name" value="BLL6794 PROTEIN"/>
    <property type="match status" value="1"/>
</dbReference>
<comment type="caution">
    <text evidence="3">The sequence shown here is derived from an EMBL/GenBank/DDBJ whole genome shotgun (WGS) entry which is preliminary data.</text>
</comment>
<dbReference type="PANTHER" id="PTHR33376">
    <property type="match status" value="1"/>
</dbReference>
<dbReference type="GO" id="GO:0055085">
    <property type="term" value="P:transmembrane transport"/>
    <property type="evidence" value="ECO:0007669"/>
    <property type="project" value="InterPro"/>
</dbReference>
<accession>A0A9X7P4K1</accession>
<dbReference type="Pfam" id="PF03480">
    <property type="entry name" value="DctP"/>
    <property type="match status" value="2"/>
</dbReference>
<dbReference type="Gene3D" id="3.40.190.170">
    <property type="entry name" value="Bacterial extracellular solute-binding protein, family 7"/>
    <property type="match status" value="1"/>
</dbReference>
<evidence type="ECO:0000256" key="2">
    <source>
        <dbReference type="SAM" id="SignalP"/>
    </source>
</evidence>
<dbReference type="NCBIfam" id="NF037995">
    <property type="entry name" value="TRAP_S1"/>
    <property type="match status" value="1"/>
</dbReference>
<dbReference type="EMBL" id="PVXL01000081">
    <property type="protein sequence ID" value="PRR68563.1"/>
    <property type="molecule type" value="Genomic_DNA"/>
</dbReference>
<dbReference type="InterPro" id="IPR018389">
    <property type="entry name" value="DctP_fam"/>
</dbReference>
<dbReference type="InterPro" id="IPR038404">
    <property type="entry name" value="TRAP_DctP_sf"/>
</dbReference>
<sequence>MNKTRYIFVACLSLVLMVALAACAPASEPTPGQDGSPITLVFTTHDPESTWWVQNIIKPWLNEIEQASGGRIKIEPHWGGELVDLRDAYDAVVKGTVDIAYFNPGMIPGQFPLDEFCVLLSPDKINWRPSMTYWELIQQFPEMQAEYSETQLLAVGKFFQPYLGTGTKPIKSFADMKGLRWLSVSEWSTKRLEAWGAVPANVPPADLYTSLQRGILDGCTTSLNTLFGNKLGEVIKYITKVSNESNNIAVVMNKDKWNSLPPDLQEILRSQGLKFIQMFDEAQIAADKEFREKAIKEYNIQFIELPQEEVEKFKAAGAAVLDDLAATLDAKGLPGTKVKEAFLQLEEKYSAPEYEPK</sequence>
<reference evidence="3 4" key="1">
    <citation type="submission" date="2018-03" db="EMBL/GenBank/DDBJ databases">
        <title>Genome sequence of Moorella stamsii DSM 26217.</title>
        <authorList>
            <person name="Poehlein A."/>
            <person name="Daniel R."/>
        </authorList>
    </citation>
    <scope>NUCLEOTIDE SEQUENCE [LARGE SCALE GENOMIC DNA]</scope>
    <source>
        <strain evidence="4">DSM 26217</strain>
    </source>
</reference>
<dbReference type="Proteomes" id="UP000239430">
    <property type="component" value="Unassembled WGS sequence"/>
</dbReference>
<evidence type="ECO:0000313" key="3">
    <source>
        <dbReference type="EMBL" id="PRR68563.1"/>
    </source>
</evidence>
<feature type="chain" id="PRO_5040798892" evidence="2">
    <location>
        <begin position="22"/>
        <end position="357"/>
    </location>
</feature>
<protein>
    <submittedName>
        <fullName evidence="3">C4-dicarboxylate-binding periplasmic protein</fullName>
    </submittedName>
</protein>